<evidence type="ECO:0008006" key="5">
    <source>
        <dbReference type="Google" id="ProtNLM"/>
    </source>
</evidence>
<dbReference type="Proteomes" id="UP000504638">
    <property type="component" value="Unplaced"/>
</dbReference>
<feature type="compositionally biased region" description="Polar residues" evidence="1">
    <location>
        <begin position="222"/>
        <end position="238"/>
    </location>
</feature>
<feature type="compositionally biased region" description="Low complexity" evidence="1">
    <location>
        <begin position="448"/>
        <end position="467"/>
    </location>
</feature>
<gene>
    <name evidence="2 4" type="ORF">P152DRAFT_452429</name>
</gene>
<dbReference type="EMBL" id="ML975177">
    <property type="protein sequence ID" value="KAF1808937.1"/>
    <property type="molecule type" value="Genomic_DNA"/>
</dbReference>
<feature type="region of interest" description="Disordered" evidence="1">
    <location>
        <begin position="222"/>
        <end position="359"/>
    </location>
</feature>
<reference evidence="4" key="3">
    <citation type="submission" date="2025-04" db="UniProtKB">
        <authorList>
            <consortium name="RefSeq"/>
        </authorList>
    </citation>
    <scope>IDENTIFICATION</scope>
    <source>
        <strain evidence="4">CBS 781.70</strain>
    </source>
</reference>
<feature type="region of interest" description="Disordered" evidence="1">
    <location>
        <begin position="1"/>
        <end position="151"/>
    </location>
</feature>
<feature type="compositionally biased region" description="Polar residues" evidence="1">
    <location>
        <begin position="119"/>
        <end position="131"/>
    </location>
</feature>
<dbReference type="RefSeq" id="XP_033530568.1">
    <property type="nucleotide sequence ID" value="XM_033678293.1"/>
</dbReference>
<protein>
    <recommendedName>
        <fullName evidence="5">FMR1-interacting protein 1 conserved domain-containing protein</fullName>
    </recommendedName>
</protein>
<feature type="compositionally biased region" description="Low complexity" evidence="1">
    <location>
        <begin position="300"/>
        <end position="312"/>
    </location>
</feature>
<feature type="compositionally biased region" description="Polar residues" evidence="1">
    <location>
        <begin position="26"/>
        <end position="36"/>
    </location>
</feature>
<proteinExistence type="predicted"/>
<evidence type="ECO:0000313" key="2">
    <source>
        <dbReference type="EMBL" id="KAF1808937.1"/>
    </source>
</evidence>
<feature type="region of interest" description="Disordered" evidence="1">
    <location>
        <begin position="373"/>
        <end position="539"/>
    </location>
</feature>
<evidence type="ECO:0000313" key="3">
    <source>
        <dbReference type="Proteomes" id="UP000504638"/>
    </source>
</evidence>
<accession>A0A6G1FT19</accession>
<feature type="compositionally biased region" description="Basic and acidic residues" evidence="1">
    <location>
        <begin position="501"/>
        <end position="526"/>
    </location>
</feature>
<feature type="compositionally biased region" description="Basic residues" evidence="1">
    <location>
        <begin position="54"/>
        <end position="68"/>
    </location>
</feature>
<organism evidence="2">
    <name type="scientific">Eremomyces bilateralis CBS 781.70</name>
    <dbReference type="NCBI Taxonomy" id="1392243"/>
    <lineage>
        <taxon>Eukaryota</taxon>
        <taxon>Fungi</taxon>
        <taxon>Dikarya</taxon>
        <taxon>Ascomycota</taxon>
        <taxon>Pezizomycotina</taxon>
        <taxon>Dothideomycetes</taxon>
        <taxon>Dothideomycetes incertae sedis</taxon>
        <taxon>Eremomycetales</taxon>
        <taxon>Eremomycetaceae</taxon>
        <taxon>Eremomyces</taxon>
    </lineage>
</organism>
<dbReference type="AlphaFoldDB" id="A0A6G1FT19"/>
<dbReference type="GeneID" id="54418863"/>
<feature type="compositionally biased region" description="Polar residues" evidence="1">
    <location>
        <begin position="254"/>
        <end position="270"/>
    </location>
</feature>
<reference evidence="4" key="2">
    <citation type="submission" date="2020-04" db="EMBL/GenBank/DDBJ databases">
        <authorList>
            <consortium name="NCBI Genome Project"/>
        </authorList>
    </citation>
    <scope>NUCLEOTIDE SEQUENCE</scope>
    <source>
        <strain evidence="4">CBS 781.70</strain>
    </source>
</reference>
<keyword evidence="3" id="KW-1185">Reference proteome</keyword>
<sequence>MSSQGSGRGFAFPPPPPPPPKAATDYDTTNDSPYPSQGNPGNDGQQGGFSNARGRGRGRGSGRGRGRGFHNASSGPRNVPPRVYPRGGMSRGGYTADPRPSRGRSLNQNGARNGDSERQSYGQYQNASQTGPIPPTPSPAAPSNQGNSGVDMQQALSTMMAAQANGNMFQGCSPQQIMQMAQNMTNAIQAQAMVALSPVDPGSLNPPDTPQELNTSTFAHQQASGNDYQNPQRTNPSGAYQPAPHPRIQDVRSHFTNLSPSPQSRPPSTIHQHRPKPTAQPRVSAPPTIPSFGFDLNSLASPTQPTSSTASQGQKRKRKWKTNQLGLTPSGPERSPSPVLSEEDLDETEQVTRAQSMGNYRFLELKQMIGKRGDLSQWLEERKKKFPTKEKREKAEQERKERDEEYARVRQARMAHRQQALGNPAAGRKGVAPVPDEISRKPGLISYTSSEGTDSESVSSTSSYVSSDDSDSESDSEPEEVSVRQPVAAIATPMSTPEVRPGADHIGGLREQKKKQEPKSRPEGERGPPQLEKKRKRLRDILDERMEEDDMKAALDIIKLWGERDWVGLPGTNQSGSG</sequence>
<feature type="compositionally biased region" description="Pro residues" evidence="1">
    <location>
        <begin position="12"/>
        <end position="21"/>
    </location>
</feature>
<feature type="compositionally biased region" description="Acidic residues" evidence="1">
    <location>
        <begin position="468"/>
        <end position="480"/>
    </location>
</feature>
<feature type="compositionally biased region" description="Basic and acidic residues" evidence="1">
    <location>
        <begin position="373"/>
        <end position="408"/>
    </location>
</feature>
<evidence type="ECO:0000256" key="1">
    <source>
        <dbReference type="SAM" id="MobiDB-lite"/>
    </source>
</evidence>
<reference evidence="2 4" key="1">
    <citation type="submission" date="2020-01" db="EMBL/GenBank/DDBJ databases">
        <authorList>
            <consortium name="DOE Joint Genome Institute"/>
            <person name="Haridas S."/>
            <person name="Albert R."/>
            <person name="Binder M."/>
            <person name="Bloem J."/>
            <person name="Labutti K."/>
            <person name="Salamov A."/>
            <person name="Andreopoulos B."/>
            <person name="Baker S.E."/>
            <person name="Barry K."/>
            <person name="Bills G."/>
            <person name="Bluhm B.H."/>
            <person name="Cannon C."/>
            <person name="Castanera R."/>
            <person name="Culley D.E."/>
            <person name="Daum C."/>
            <person name="Ezra D."/>
            <person name="Gonzalez J.B."/>
            <person name="Henrissat B."/>
            <person name="Kuo A."/>
            <person name="Liang C."/>
            <person name="Lipzen A."/>
            <person name="Lutzoni F."/>
            <person name="Magnuson J."/>
            <person name="Mondo S."/>
            <person name="Nolan M."/>
            <person name="Ohm R."/>
            <person name="Pangilinan J."/>
            <person name="Park H.-J."/>
            <person name="Ramirez L."/>
            <person name="Alfaro M."/>
            <person name="Sun H."/>
            <person name="Tritt A."/>
            <person name="Yoshinaga Y."/>
            <person name="Zwiers L.-H."/>
            <person name="Turgeon B.G."/>
            <person name="Goodwin S.B."/>
            <person name="Spatafora J.W."/>
            <person name="Crous P.W."/>
            <person name="Grigoriev I.V."/>
        </authorList>
    </citation>
    <scope>NUCLEOTIDE SEQUENCE</scope>
    <source>
        <strain evidence="2 4">CBS 781.70</strain>
    </source>
</reference>
<evidence type="ECO:0000313" key="4">
    <source>
        <dbReference type="RefSeq" id="XP_033530568.1"/>
    </source>
</evidence>
<name>A0A6G1FT19_9PEZI</name>